<dbReference type="SUPFAM" id="SSF64182">
    <property type="entry name" value="DHH phosphoesterases"/>
    <property type="match status" value="1"/>
</dbReference>
<dbReference type="GO" id="GO:0008409">
    <property type="term" value="F:5'-3' exonuclease activity"/>
    <property type="evidence" value="ECO:0007669"/>
    <property type="project" value="InterPro"/>
</dbReference>
<dbReference type="PANTHER" id="PTHR30255:SF2">
    <property type="entry name" value="SINGLE-STRANDED-DNA-SPECIFIC EXONUCLEASE RECJ"/>
    <property type="match status" value="1"/>
</dbReference>
<dbReference type="InterPro" id="IPR004610">
    <property type="entry name" value="RecJ"/>
</dbReference>
<sequence length="628" mass="67288">MAPIWIICSTPVDVYGLGVAEPVVKPRFVAQENFERFPYVTETTSILENRTSALGRKWSLRDSTGFDYAPESDGPSRLQARVAHARGSSQEDLPGLMNPALKEHMPDPSVLTDMDKAAMRLASAVKHDEVILVFGDYDVDGATSTAIVQRYLASAKAKHVITHVPDRDNGYGFGDDNCAAAIAEKPGVIVLLDCGTQNHETIAKATGEGIDVIVVDHHQPSDTLPNALALVNPHRHDETEDGQKLRNLCTAGLAFMLAAAVNRDLRNAGFFSEGEAPNPSTLLDLVALGTVCDVMKLTGLNRSFVKLGLRRLERKENPGLCALARVSGVREGAGATALGFHLGPRINAGGRIGKARLGADLLASNDPDFCDQVADELNQLNADRRAIENQVLEEATSMVSDDDDIIVVGKEGWHHGVIGIVAGRLKETFNRPAIVIGIDENGIGKGSGRSISGVDLGKAIMDAVKSGHLVAGGGHVMACGLTIEPSKIDGLREHLNATLSAETAQAREQNSTQFDDFVYTSDLTPGFVNEIEQMGPYGQGWPKPRYILGPASIDRIHELKGGHVKFQIADDNGSIDAIAFRAADNGILEALQSGKKLLIAGQADINVWQGRTSMQFLVDDVMEAHPTS</sequence>
<evidence type="ECO:0000313" key="10">
    <source>
        <dbReference type="Proteomes" id="UP000254508"/>
    </source>
</evidence>
<keyword evidence="9" id="KW-0614">Plasmid</keyword>
<dbReference type="Proteomes" id="UP000254508">
    <property type="component" value="Plasmid unnamed"/>
</dbReference>
<dbReference type="EMBL" id="CP031358">
    <property type="protein sequence ID" value="AXK43755.1"/>
    <property type="molecule type" value="Genomic_DNA"/>
</dbReference>
<evidence type="ECO:0000259" key="7">
    <source>
        <dbReference type="Pfam" id="PF02272"/>
    </source>
</evidence>
<dbReference type="InterPro" id="IPR001667">
    <property type="entry name" value="DDH_dom"/>
</dbReference>
<accession>A0A345YIK3</accession>
<dbReference type="InterPro" id="IPR051673">
    <property type="entry name" value="SSDNA_exonuclease_RecJ"/>
</dbReference>
<keyword evidence="5 9" id="KW-0269">Exonuclease</keyword>
<dbReference type="KEGG" id="err:DVR09_14960"/>
<dbReference type="GO" id="GO:0006281">
    <property type="term" value="P:DNA repair"/>
    <property type="evidence" value="ECO:0007669"/>
    <property type="project" value="InterPro"/>
</dbReference>
<evidence type="ECO:0000256" key="1">
    <source>
        <dbReference type="ARBA" id="ARBA00005915"/>
    </source>
</evidence>
<geneLocation type="plasmid" evidence="9 10">
    <name>unnamed</name>
</geneLocation>
<name>A0A345YIK3_9SPHN</name>
<evidence type="ECO:0000256" key="2">
    <source>
        <dbReference type="ARBA" id="ARBA00019841"/>
    </source>
</evidence>
<dbReference type="PANTHER" id="PTHR30255">
    <property type="entry name" value="SINGLE-STRANDED-DNA-SPECIFIC EXONUCLEASE RECJ"/>
    <property type="match status" value="1"/>
</dbReference>
<feature type="domain" description="DHHA1" evidence="7">
    <location>
        <begin position="405"/>
        <end position="500"/>
    </location>
</feature>
<organism evidence="9 10">
    <name type="scientific">Erythrobacter aureus</name>
    <dbReference type="NCBI Taxonomy" id="2182384"/>
    <lineage>
        <taxon>Bacteria</taxon>
        <taxon>Pseudomonadati</taxon>
        <taxon>Pseudomonadota</taxon>
        <taxon>Alphaproteobacteria</taxon>
        <taxon>Sphingomonadales</taxon>
        <taxon>Erythrobacteraceae</taxon>
        <taxon>Erythrobacter/Porphyrobacter group</taxon>
        <taxon>Erythrobacter</taxon>
    </lineage>
</organism>
<dbReference type="NCBIfam" id="TIGR00644">
    <property type="entry name" value="recJ"/>
    <property type="match status" value="1"/>
</dbReference>
<dbReference type="Gene3D" id="3.10.310.30">
    <property type="match status" value="1"/>
</dbReference>
<dbReference type="Pfam" id="PF01368">
    <property type="entry name" value="DHH"/>
    <property type="match status" value="1"/>
</dbReference>
<dbReference type="InterPro" id="IPR038763">
    <property type="entry name" value="DHH_sf"/>
</dbReference>
<dbReference type="Gene3D" id="3.90.1640.30">
    <property type="match status" value="1"/>
</dbReference>
<dbReference type="OrthoDB" id="9809852at2"/>
<keyword evidence="10" id="KW-1185">Reference proteome</keyword>
<dbReference type="Pfam" id="PF02272">
    <property type="entry name" value="DHHA1"/>
    <property type="match status" value="1"/>
</dbReference>
<reference evidence="9 10" key="1">
    <citation type="submission" date="2018-07" db="EMBL/GenBank/DDBJ databases">
        <title>Genome sequence of Erythrobacter strain YH-07, an antagonistic bacterium isolated from Yellow Sea.</title>
        <authorList>
            <person name="Tang T."/>
            <person name="Liu Q."/>
            <person name="Sun X."/>
        </authorList>
    </citation>
    <scope>NUCLEOTIDE SEQUENCE [LARGE SCALE GENOMIC DNA]</scope>
    <source>
        <strain evidence="9 10">YH-07</strain>
        <plasmid evidence="9 10">unnamed</plasmid>
    </source>
</reference>
<evidence type="ECO:0000256" key="5">
    <source>
        <dbReference type="ARBA" id="ARBA00022839"/>
    </source>
</evidence>
<protein>
    <recommendedName>
        <fullName evidence="2">Single-stranded-DNA-specific exonuclease RecJ</fullName>
    </recommendedName>
</protein>
<evidence type="ECO:0000256" key="3">
    <source>
        <dbReference type="ARBA" id="ARBA00022722"/>
    </source>
</evidence>
<dbReference type="Pfam" id="PF17768">
    <property type="entry name" value="RecJ_OB"/>
    <property type="match status" value="1"/>
</dbReference>
<dbReference type="GO" id="GO:0003676">
    <property type="term" value="F:nucleic acid binding"/>
    <property type="evidence" value="ECO:0007669"/>
    <property type="project" value="InterPro"/>
</dbReference>
<dbReference type="InterPro" id="IPR041122">
    <property type="entry name" value="RecJ_OB"/>
</dbReference>
<keyword evidence="4" id="KW-0378">Hydrolase</keyword>
<dbReference type="InterPro" id="IPR003156">
    <property type="entry name" value="DHHA1_dom"/>
</dbReference>
<feature type="domain" description="RecJ OB" evidence="8">
    <location>
        <begin position="519"/>
        <end position="620"/>
    </location>
</feature>
<evidence type="ECO:0000259" key="6">
    <source>
        <dbReference type="Pfam" id="PF01368"/>
    </source>
</evidence>
<dbReference type="GO" id="GO:0006310">
    <property type="term" value="P:DNA recombination"/>
    <property type="evidence" value="ECO:0007669"/>
    <property type="project" value="InterPro"/>
</dbReference>
<comment type="similarity">
    <text evidence="1">Belongs to the RecJ family.</text>
</comment>
<proteinExistence type="inferred from homology"/>
<dbReference type="AlphaFoldDB" id="A0A345YIK3"/>
<keyword evidence="3" id="KW-0540">Nuclease</keyword>
<feature type="domain" description="DDH" evidence="6">
    <location>
        <begin position="131"/>
        <end position="290"/>
    </location>
</feature>
<evidence type="ECO:0000256" key="4">
    <source>
        <dbReference type="ARBA" id="ARBA00022801"/>
    </source>
</evidence>
<gene>
    <name evidence="9" type="primary">recJ</name>
    <name evidence="9" type="ORF">DVR09_14960</name>
</gene>
<evidence type="ECO:0000313" key="9">
    <source>
        <dbReference type="EMBL" id="AXK43755.1"/>
    </source>
</evidence>
<evidence type="ECO:0000259" key="8">
    <source>
        <dbReference type="Pfam" id="PF17768"/>
    </source>
</evidence>